<dbReference type="GO" id="GO:0008173">
    <property type="term" value="F:RNA methyltransferase activity"/>
    <property type="evidence" value="ECO:0007669"/>
    <property type="project" value="InterPro"/>
</dbReference>
<protein>
    <submittedName>
        <fullName evidence="5">23S rRNA (Guanosine2251-2'-O)-methyltransferase</fullName>
    </submittedName>
</protein>
<reference evidence="6" key="1">
    <citation type="submission" date="2016-10" db="EMBL/GenBank/DDBJ databases">
        <authorList>
            <person name="Varghese N."/>
            <person name="Submissions S."/>
        </authorList>
    </citation>
    <scope>NUCLEOTIDE SEQUENCE [LARGE SCALE GENOMIC DNA]</scope>
    <source>
        <strain evidence="6">DSM 8344</strain>
    </source>
</reference>
<dbReference type="Gene3D" id="3.30.1330.30">
    <property type="match status" value="1"/>
</dbReference>
<evidence type="ECO:0000256" key="2">
    <source>
        <dbReference type="ARBA" id="ARBA00022603"/>
    </source>
</evidence>
<evidence type="ECO:0000259" key="4">
    <source>
        <dbReference type="SMART" id="SM00967"/>
    </source>
</evidence>
<dbReference type="NCBIfam" id="TIGR00186">
    <property type="entry name" value="rRNA_methyl_3"/>
    <property type="match status" value="1"/>
</dbReference>
<feature type="domain" description="RNA 2-O ribose methyltransferase substrate binding" evidence="4">
    <location>
        <begin position="8"/>
        <end position="83"/>
    </location>
</feature>
<sequence>MNFVNEEIVYGKNPVAELLKSGKPINKVLLVSDGPSGKNQDIMALLHKHNTPYQFVDRQTLDRLTNRERHQGMLAYVAASEYANVEDILALAVERQEDPFILMLDEIEDPHNLGALLRTVDAVGAHGVIIPKRRSVALTGTVAKTSAGAVEYVKVARVSNLVQTLKDLKKAGCWVSGAEAGGTNAFKADLTGPRVIVIGSEGKGIGRLLKENCDEIVSLPMKGQISSLNASVAGSVMLYEVLRQRNRAENAPKHT</sequence>
<dbReference type="InterPro" id="IPR029026">
    <property type="entry name" value="tRNA_m1G_MTases_N"/>
</dbReference>
<keyword evidence="3 5" id="KW-0808">Transferase</keyword>
<dbReference type="GO" id="GO:0006396">
    <property type="term" value="P:RNA processing"/>
    <property type="evidence" value="ECO:0007669"/>
    <property type="project" value="InterPro"/>
</dbReference>
<dbReference type="GO" id="GO:0003723">
    <property type="term" value="F:RNA binding"/>
    <property type="evidence" value="ECO:0007669"/>
    <property type="project" value="InterPro"/>
</dbReference>
<dbReference type="EMBL" id="FNCP01000015">
    <property type="protein sequence ID" value="SDH57220.1"/>
    <property type="molecule type" value="Genomic_DNA"/>
</dbReference>
<dbReference type="STRING" id="1121419.SAMN05443529_11542"/>
<dbReference type="InterPro" id="IPR013123">
    <property type="entry name" value="SpoU_subst-bd"/>
</dbReference>
<dbReference type="InterPro" id="IPR004441">
    <property type="entry name" value="rRNA_MeTrfase_TrmH"/>
</dbReference>
<dbReference type="AlphaFoldDB" id="A0A1G8DIM1"/>
<name>A0A1G8DIM1_9FIRM</name>
<dbReference type="GO" id="GO:0005829">
    <property type="term" value="C:cytosol"/>
    <property type="evidence" value="ECO:0007669"/>
    <property type="project" value="TreeGrafter"/>
</dbReference>
<dbReference type="Pfam" id="PF00588">
    <property type="entry name" value="SpoU_methylase"/>
    <property type="match status" value="1"/>
</dbReference>
<dbReference type="InterPro" id="IPR029028">
    <property type="entry name" value="Alpha/beta_knot_MTases"/>
</dbReference>
<comment type="similarity">
    <text evidence="1">Belongs to the class IV-like SAM-binding methyltransferase superfamily. RNA methyltransferase TrmH family.</text>
</comment>
<dbReference type="InterPro" id="IPR029064">
    <property type="entry name" value="Ribosomal_eL30-like_sf"/>
</dbReference>
<accession>A0A1G8DIM1</accession>
<dbReference type="Pfam" id="PF08032">
    <property type="entry name" value="SpoU_sub_bind"/>
    <property type="match status" value="1"/>
</dbReference>
<dbReference type="SUPFAM" id="SSF55315">
    <property type="entry name" value="L30e-like"/>
    <property type="match status" value="1"/>
</dbReference>
<dbReference type="SUPFAM" id="SSF75217">
    <property type="entry name" value="alpha/beta knot"/>
    <property type="match status" value="1"/>
</dbReference>
<keyword evidence="6" id="KW-1185">Reference proteome</keyword>
<dbReference type="RefSeq" id="WP_176786168.1">
    <property type="nucleotide sequence ID" value="NZ_FNCP01000015.1"/>
</dbReference>
<evidence type="ECO:0000256" key="3">
    <source>
        <dbReference type="ARBA" id="ARBA00022679"/>
    </source>
</evidence>
<proteinExistence type="inferred from homology"/>
<keyword evidence="2 5" id="KW-0489">Methyltransferase</keyword>
<evidence type="ECO:0000313" key="6">
    <source>
        <dbReference type="Proteomes" id="UP000198656"/>
    </source>
</evidence>
<dbReference type="Gene3D" id="3.40.1280.10">
    <property type="match status" value="1"/>
</dbReference>
<gene>
    <name evidence="5" type="ORF">SAMN05443529_11542</name>
</gene>
<dbReference type="PANTHER" id="PTHR46429:SF1">
    <property type="entry name" value="23S RRNA (GUANOSINE-2'-O-)-METHYLTRANSFERASE RLMB"/>
    <property type="match status" value="1"/>
</dbReference>
<dbReference type="PANTHER" id="PTHR46429">
    <property type="entry name" value="23S RRNA (GUANOSINE-2'-O-)-METHYLTRANSFERASE RLMB"/>
    <property type="match status" value="1"/>
</dbReference>
<dbReference type="FunFam" id="3.40.1280.10:FF:000008">
    <property type="entry name" value="Group 3 RNA methyltransferase TrmH"/>
    <property type="match status" value="1"/>
</dbReference>
<organism evidence="5 6">
    <name type="scientific">Desulfosporosinus hippei DSM 8344</name>
    <dbReference type="NCBI Taxonomy" id="1121419"/>
    <lineage>
        <taxon>Bacteria</taxon>
        <taxon>Bacillati</taxon>
        <taxon>Bacillota</taxon>
        <taxon>Clostridia</taxon>
        <taxon>Eubacteriales</taxon>
        <taxon>Desulfitobacteriaceae</taxon>
        <taxon>Desulfosporosinus</taxon>
    </lineage>
</organism>
<dbReference type="Proteomes" id="UP000198656">
    <property type="component" value="Unassembled WGS sequence"/>
</dbReference>
<dbReference type="InterPro" id="IPR001537">
    <property type="entry name" value="SpoU_MeTrfase"/>
</dbReference>
<evidence type="ECO:0000256" key="1">
    <source>
        <dbReference type="ARBA" id="ARBA00007228"/>
    </source>
</evidence>
<dbReference type="GO" id="GO:0032259">
    <property type="term" value="P:methylation"/>
    <property type="evidence" value="ECO:0007669"/>
    <property type="project" value="UniProtKB-KW"/>
</dbReference>
<dbReference type="SMART" id="SM00967">
    <property type="entry name" value="SpoU_sub_bind"/>
    <property type="match status" value="1"/>
</dbReference>
<evidence type="ECO:0000313" key="5">
    <source>
        <dbReference type="EMBL" id="SDH57220.1"/>
    </source>
</evidence>
<dbReference type="CDD" id="cd18103">
    <property type="entry name" value="SpoU-like_RlmB"/>
    <property type="match status" value="1"/>
</dbReference>